<dbReference type="AlphaFoldDB" id="A0A4T0FZN8"/>
<evidence type="ECO:0000256" key="1">
    <source>
        <dbReference type="SAM" id="MobiDB-lite"/>
    </source>
</evidence>
<evidence type="ECO:0000313" key="2">
    <source>
        <dbReference type="EMBL" id="TIA92546.1"/>
    </source>
</evidence>
<dbReference type="Proteomes" id="UP000310189">
    <property type="component" value="Unassembled WGS sequence"/>
</dbReference>
<organism evidence="2 3">
    <name type="scientific">Wallemia hederae</name>
    <dbReference type="NCBI Taxonomy" id="1540922"/>
    <lineage>
        <taxon>Eukaryota</taxon>
        <taxon>Fungi</taxon>
        <taxon>Dikarya</taxon>
        <taxon>Basidiomycota</taxon>
        <taxon>Wallemiomycotina</taxon>
        <taxon>Wallemiomycetes</taxon>
        <taxon>Wallemiales</taxon>
        <taxon>Wallemiaceae</taxon>
        <taxon>Wallemia</taxon>
    </lineage>
</organism>
<keyword evidence="3" id="KW-1185">Reference proteome</keyword>
<gene>
    <name evidence="2" type="ORF">E3P99_00575</name>
</gene>
<reference evidence="2 3" key="1">
    <citation type="submission" date="2019-03" db="EMBL/GenBank/DDBJ databases">
        <title>Sequencing 23 genomes of Wallemia ichthyophaga.</title>
        <authorList>
            <person name="Gostincar C."/>
        </authorList>
    </citation>
    <scope>NUCLEOTIDE SEQUENCE [LARGE SCALE GENOMIC DNA]</scope>
    <source>
        <strain evidence="2 3">EXF-5753</strain>
    </source>
</reference>
<name>A0A4T0FZN8_9BASI</name>
<accession>A0A4T0FZN8</accession>
<dbReference type="EMBL" id="SPNW01000006">
    <property type="protein sequence ID" value="TIA92546.1"/>
    <property type="molecule type" value="Genomic_DNA"/>
</dbReference>
<comment type="caution">
    <text evidence="2">The sequence shown here is derived from an EMBL/GenBank/DDBJ whole genome shotgun (WGS) entry which is preliminary data.</text>
</comment>
<dbReference type="OrthoDB" id="10398632at2759"/>
<protein>
    <submittedName>
        <fullName evidence="2">Uncharacterized protein</fullName>
    </submittedName>
</protein>
<sequence length="371" mass="41509">MSPLKVHRSAALSLKAQTSATSRPTRLRFDSTTMTLSRLQDVPFDVRNRYYAVSLHYNADADQMVGGAEDSDPRSRTDKFKYSLSKKTRRMAFEKRVHRMKGDSVLASEARVRALDEGGISVRDPQSYINMLAAEGAILRSFYASAQYTTEKSRFDAGSPMADFARKVKRQYGPAAAAHAKTLVVIVGESMLQGRFARKLAILNTSNHLRFSQGQSITTALTDLGIDVVLVNDSHTASKCSLCHYSLRPCFLRAADGDAKRREFSITPRAGFEAIGQLRLCDSRQCKAHAAAQVHRNNEERDAEGAAPFHDLRIISVDVNAYVNRLVVWKSRHRPLFLCSNRRQRLKVKDMRNADIARGLLTERPLACLAF</sequence>
<feature type="compositionally biased region" description="Polar residues" evidence="1">
    <location>
        <begin position="15"/>
        <end position="24"/>
    </location>
</feature>
<feature type="region of interest" description="Disordered" evidence="1">
    <location>
        <begin position="1"/>
        <end position="24"/>
    </location>
</feature>
<evidence type="ECO:0000313" key="3">
    <source>
        <dbReference type="Proteomes" id="UP000310189"/>
    </source>
</evidence>
<proteinExistence type="predicted"/>